<sequence>MKLWRRRAKKAVAPTQSSAPGASPSWSSAVQLHSSQPTPCHHLRHDANNRPAHGVVHKLCCCTWICALGCLC</sequence>
<gene>
    <name evidence="2" type="ordered locus">Os04g0166500</name>
    <name evidence="2" type="ORF">OSNPB_040166500</name>
</gene>
<dbReference type="AlphaFoldDB" id="A0A0P0W7G0"/>
<keyword evidence="3" id="KW-1185">Reference proteome</keyword>
<proteinExistence type="predicted"/>
<name>A0A0P0W7G0_ORYSJ</name>
<evidence type="ECO:0000256" key="1">
    <source>
        <dbReference type="SAM" id="MobiDB-lite"/>
    </source>
</evidence>
<protein>
    <submittedName>
        <fullName evidence="2">Os04g0166500 protein</fullName>
    </submittedName>
</protein>
<accession>A0A0P0W7G0</accession>
<reference evidence="2 3" key="2">
    <citation type="journal article" date="2013" name="Plant Cell Physiol.">
        <title>Rice Annotation Project Database (RAP-DB): an integrative and interactive database for rice genomics.</title>
        <authorList>
            <person name="Sakai H."/>
            <person name="Lee S.S."/>
            <person name="Tanaka T."/>
            <person name="Numa H."/>
            <person name="Kim J."/>
            <person name="Kawahara Y."/>
            <person name="Wakimoto H."/>
            <person name="Yang C.C."/>
            <person name="Iwamoto M."/>
            <person name="Abe T."/>
            <person name="Yamada Y."/>
            <person name="Muto A."/>
            <person name="Inokuchi H."/>
            <person name="Ikemura T."/>
            <person name="Matsumoto T."/>
            <person name="Sasaki T."/>
            <person name="Itoh T."/>
        </authorList>
    </citation>
    <scope>NUCLEOTIDE SEQUENCE [LARGE SCALE GENOMIC DNA]</scope>
    <source>
        <strain evidence="3">cv. Nipponbare</strain>
    </source>
</reference>
<feature type="region of interest" description="Disordered" evidence="1">
    <location>
        <begin position="1"/>
        <end position="30"/>
    </location>
</feature>
<dbReference type="EMBL" id="AP014960">
    <property type="protein sequence ID" value="BAS87880.1"/>
    <property type="molecule type" value="Genomic_DNA"/>
</dbReference>
<evidence type="ECO:0000313" key="2">
    <source>
        <dbReference type="EMBL" id="BAS87880.1"/>
    </source>
</evidence>
<dbReference type="Proteomes" id="UP000059680">
    <property type="component" value="Chromosome 4"/>
</dbReference>
<dbReference type="PaxDb" id="39947-A0A0P0W7G0"/>
<dbReference type="Gramene" id="Os04t0166500-01">
    <property type="protein sequence ID" value="Os04t0166500-01"/>
    <property type="gene ID" value="Os04g0166500"/>
</dbReference>
<feature type="compositionally biased region" description="Basic residues" evidence="1">
    <location>
        <begin position="1"/>
        <end position="10"/>
    </location>
</feature>
<reference evidence="2 3" key="3">
    <citation type="journal article" date="2013" name="Rice">
        <title>Improvement of the Oryza sativa Nipponbare reference genome using next generation sequence and optical map data.</title>
        <authorList>
            <person name="Kawahara Y."/>
            <person name="de la Bastide M."/>
            <person name="Hamilton J.P."/>
            <person name="Kanamori H."/>
            <person name="McCombie W.R."/>
            <person name="Ouyang S."/>
            <person name="Schwartz D.C."/>
            <person name="Tanaka T."/>
            <person name="Wu J."/>
            <person name="Zhou S."/>
            <person name="Childs K.L."/>
            <person name="Davidson R.M."/>
            <person name="Lin H."/>
            <person name="Quesada-Ocampo L."/>
            <person name="Vaillancourt B."/>
            <person name="Sakai H."/>
            <person name="Lee S.S."/>
            <person name="Kim J."/>
            <person name="Numa H."/>
            <person name="Itoh T."/>
            <person name="Buell C.R."/>
            <person name="Matsumoto T."/>
        </authorList>
    </citation>
    <scope>NUCLEOTIDE SEQUENCE [LARGE SCALE GENOMIC DNA]</scope>
    <source>
        <strain evidence="3">cv. Nipponbare</strain>
    </source>
</reference>
<evidence type="ECO:0000313" key="3">
    <source>
        <dbReference type="Proteomes" id="UP000059680"/>
    </source>
</evidence>
<feature type="compositionally biased region" description="Low complexity" evidence="1">
    <location>
        <begin position="17"/>
        <end position="29"/>
    </location>
</feature>
<reference evidence="3" key="1">
    <citation type="journal article" date="2005" name="Nature">
        <title>The map-based sequence of the rice genome.</title>
        <authorList>
            <consortium name="International rice genome sequencing project (IRGSP)"/>
            <person name="Matsumoto T."/>
            <person name="Wu J."/>
            <person name="Kanamori H."/>
            <person name="Katayose Y."/>
            <person name="Fujisawa M."/>
            <person name="Namiki N."/>
            <person name="Mizuno H."/>
            <person name="Yamamoto K."/>
            <person name="Antonio B.A."/>
            <person name="Baba T."/>
            <person name="Sakata K."/>
            <person name="Nagamura Y."/>
            <person name="Aoki H."/>
            <person name="Arikawa K."/>
            <person name="Arita K."/>
            <person name="Bito T."/>
            <person name="Chiden Y."/>
            <person name="Fujitsuka N."/>
            <person name="Fukunaka R."/>
            <person name="Hamada M."/>
            <person name="Harada C."/>
            <person name="Hayashi A."/>
            <person name="Hijishita S."/>
            <person name="Honda M."/>
            <person name="Hosokawa S."/>
            <person name="Ichikawa Y."/>
            <person name="Idonuma A."/>
            <person name="Iijima M."/>
            <person name="Ikeda M."/>
            <person name="Ikeno M."/>
            <person name="Ito K."/>
            <person name="Ito S."/>
            <person name="Ito T."/>
            <person name="Ito Y."/>
            <person name="Ito Y."/>
            <person name="Iwabuchi A."/>
            <person name="Kamiya K."/>
            <person name="Karasawa W."/>
            <person name="Kurita K."/>
            <person name="Katagiri S."/>
            <person name="Kikuta A."/>
            <person name="Kobayashi H."/>
            <person name="Kobayashi N."/>
            <person name="Machita K."/>
            <person name="Maehara T."/>
            <person name="Masukawa M."/>
            <person name="Mizubayashi T."/>
            <person name="Mukai Y."/>
            <person name="Nagasaki H."/>
            <person name="Nagata Y."/>
            <person name="Naito S."/>
            <person name="Nakashima M."/>
            <person name="Nakama Y."/>
            <person name="Nakamichi Y."/>
            <person name="Nakamura M."/>
            <person name="Meguro A."/>
            <person name="Negishi M."/>
            <person name="Ohta I."/>
            <person name="Ohta T."/>
            <person name="Okamoto M."/>
            <person name="Ono N."/>
            <person name="Saji S."/>
            <person name="Sakaguchi M."/>
            <person name="Sakai K."/>
            <person name="Shibata M."/>
            <person name="Shimokawa T."/>
            <person name="Song J."/>
            <person name="Takazaki Y."/>
            <person name="Terasawa K."/>
            <person name="Tsugane M."/>
            <person name="Tsuji K."/>
            <person name="Ueda S."/>
            <person name="Waki K."/>
            <person name="Yamagata H."/>
            <person name="Yamamoto M."/>
            <person name="Yamamoto S."/>
            <person name="Yamane H."/>
            <person name="Yoshiki S."/>
            <person name="Yoshihara R."/>
            <person name="Yukawa K."/>
            <person name="Zhong H."/>
            <person name="Yano M."/>
            <person name="Yuan Q."/>
            <person name="Ouyang S."/>
            <person name="Liu J."/>
            <person name="Jones K.M."/>
            <person name="Gansberger K."/>
            <person name="Moffat K."/>
            <person name="Hill J."/>
            <person name="Bera J."/>
            <person name="Fadrosh D."/>
            <person name="Jin S."/>
            <person name="Johri S."/>
            <person name="Kim M."/>
            <person name="Overton L."/>
            <person name="Reardon M."/>
            <person name="Tsitrin T."/>
            <person name="Vuong H."/>
            <person name="Weaver B."/>
            <person name="Ciecko A."/>
            <person name="Tallon L."/>
            <person name="Jackson J."/>
            <person name="Pai G."/>
            <person name="Aken S.V."/>
            <person name="Utterback T."/>
            <person name="Reidmuller S."/>
            <person name="Feldblyum T."/>
            <person name="Hsiao J."/>
            <person name="Zismann V."/>
            <person name="Iobst S."/>
            <person name="de Vazeille A.R."/>
            <person name="Buell C.R."/>
            <person name="Ying K."/>
            <person name="Li Y."/>
            <person name="Lu T."/>
            <person name="Huang Y."/>
            <person name="Zhao Q."/>
            <person name="Feng Q."/>
            <person name="Zhang L."/>
            <person name="Zhu J."/>
            <person name="Weng Q."/>
            <person name="Mu J."/>
            <person name="Lu Y."/>
            <person name="Fan D."/>
            <person name="Liu Y."/>
            <person name="Guan J."/>
            <person name="Zhang Y."/>
            <person name="Yu S."/>
            <person name="Liu X."/>
            <person name="Zhang Y."/>
            <person name="Hong G."/>
            <person name="Han B."/>
            <person name="Choisne N."/>
            <person name="Demange N."/>
            <person name="Orjeda G."/>
            <person name="Samain S."/>
            <person name="Cattolico L."/>
            <person name="Pelletier E."/>
            <person name="Couloux A."/>
            <person name="Segurens B."/>
            <person name="Wincker P."/>
            <person name="D'Hont A."/>
            <person name="Scarpelli C."/>
            <person name="Weissenbach J."/>
            <person name="Salanoubat M."/>
            <person name="Quetier F."/>
            <person name="Yu Y."/>
            <person name="Kim H.R."/>
            <person name="Rambo T."/>
            <person name="Currie J."/>
            <person name="Collura K."/>
            <person name="Luo M."/>
            <person name="Yang T."/>
            <person name="Ammiraju J.S.S."/>
            <person name="Engler F."/>
            <person name="Soderlund C."/>
            <person name="Wing R.A."/>
            <person name="Palmer L.E."/>
            <person name="de la Bastide M."/>
            <person name="Spiegel L."/>
            <person name="Nascimento L."/>
            <person name="Zutavern T."/>
            <person name="O'Shaughnessy A."/>
            <person name="Dike S."/>
            <person name="Dedhia N."/>
            <person name="Preston R."/>
            <person name="Balija V."/>
            <person name="McCombie W.R."/>
            <person name="Chow T."/>
            <person name="Chen H."/>
            <person name="Chung M."/>
            <person name="Chen C."/>
            <person name="Shaw J."/>
            <person name="Wu H."/>
            <person name="Hsiao K."/>
            <person name="Chao Y."/>
            <person name="Chu M."/>
            <person name="Cheng C."/>
            <person name="Hour A."/>
            <person name="Lee P."/>
            <person name="Lin S."/>
            <person name="Lin Y."/>
            <person name="Liou J."/>
            <person name="Liu S."/>
            <person name="Hsing Y."/>
            <person name="Raghuvanshi S."/>
            <person name="Mohanty A."/>
            <person name="Bharti A.K."/>
            <person name="Gaur A."/>
            <person name="Gupta V."/>
            <person name="Kumar D."/>
            <person name="Ravi V."/>
            <person name="Vij S."/>
            <person name="Kapur A."/>
            <person name="Khurana P."/>
            <person name="Khurana P."/>
            <person name="Khurana J.P."/>
            <person name="Tyagi A.K."/>
            <person name="Gaikwad K."/>
            <person name="Singh A."/>
            <person name="Dalal V."/>
            <person name="Srivastava S."/>
            <person name="Dixit A."/>
            <person name="Pal A.K."/>
            <person name="Ghazi I.A."/>
            <person name="Yadav M."/>
            <person name="Pandit A."/>
            <person name="Bhargava A."/>
            <person name="Sureshbabu K."/>
            <person name="Batra K."/>
            <person name="Sharma T.R."/>
            <person name="Mohapatra T."/>
            <person name="Singh N.K."/>
            <person name="Messing J."/>
            <person name="Nelson A.B."/>
            <person name="Fuks G."/>
            <person name="Kavchok S."/>
            <person name="Keizer G."/>
            <person name="Linton E."/>
            <person name="Llaca V."/>
            <person name="Song R."/>
            <person name="Tanyolac B."/>
            <person name="Young S."/>
            <person name="Ho-Il K."/>
            <person name="Hahn J.H."/>
            <person name="Sangsakoo G."/>
            <person name="Vanavichit A."/>
            <person name="de Mattos Luiz.A.T."/>
            <person name="Zimmer P.D."/>
            <person name="Malone G."/>
            <person name="Dellagostin O."/>
            <person name="de Oliveira A.C."/>
            <person name="Bevan M."/>
            <person name="Bancroft I."/>
            <person name="Minx P."/>
            <person name="Cordum H."/>
            <person name="Wilson R."/>
            <person name="Cheng Z."/>
            <person name="Jin W."/>
            <person name="Jiang J."/>
            <person name="Leong S.A."/>
            <person name="Iwama H."/>
            <person name="Gojobori T."/>
            <person name="Itoh T."/>
            <person name="Niimura Y."/>
            <person name="Fujii Y."/>
            <person name="Habara T."/>
            <person name="Sakai H."/>
            <person name="Sato Y."/>
            <person name="Wilson G."/>
            <person name="Kumar K."/>
            <person name="McCouch S."/>
            <person name="Juretic N."/>
            <person name="Hoen D."/>
            <person name="Wright S."/>
            <person name="Bruskiewich R."/>
            <person name="Bureau T."/>
            <person name="Miyao A."/>
            <person name="Hirochika H."/>
            <person name="Nishikawa T."/>
            <person name="Kadowaki K."/>
            <person name="Sugiura M."/>
            <person name="Burr B."/>
            <person name="Sasaki T."/>
        </authorList>
    </citation>
    <scope>NUCLEOTIDE SEQUENCE [LARGE SCALE GENOMIC DNA]</scope>
    <source>
        <strain evidence="3">cv. Nipponbare</strain>
    </source>
</reference>
<organism evidence="2 3">
    <name type="scientific">Oryza sativa subsp. japonica</name>
    <name type="common">Rice</name>
    <dbReference type="NCBI Taxonomy" id="39947"/>
    <lineage>
        <taxon>Eukaryota</taxon>
        <taxon>Viridiplantae</taxon>
        <taxon>Streptophyta</taxon>
        <taxon>Embryophyta</taxon>
        <taxon>Tracheophyta</taxon>
        <taxon>Spermatophyta</taxon>
        <taxon>Magnoliopsida</taxon>
        <taxon>Liliopsida</taxon>
        <taxon>Poales</taxon>
        <taxon>Poaceae</taxon>
        <taxon>BOP clade</taxon>
        <taxon>Oryzoideae</taxon>
        <taxon>Oryzeae</taxon>
        <taxon>Oryzinae</taxon>
        <taxon>Oryza</taxon>
        <taxon>Oryza sativa</taxon>
    </lineage>
</organism>
<dbReference type="InParanoid" id="A0A0P0W7G0"/>